<evidence type="ECO:0000256" key="3">
    <source>
        <dbReference type="ARBA" id="ARBA00022723"/>
    </source>
</evidence>
<feature type="domain" description="Menaquinone biosynthesis protein MenD middle" evidence="10">
    <location>
        <begin position="213"/>
        <end position="398"/>
    </location>
</feature>
<evidence type="ECO:0000256" key="5">
    <source>
        <dbReference type="ARBA" id="ARBA00023052"/>
    </source>
</evidence>
<evidence type="ECO:0000313" key="12">
    <source>
        <dbReference type="Proteomes" id="UP000000447"/>
    </source>
</evidence>
<keyword evidence="1 7" id="KW-0474">Menaquinone biosynthesis</keyword>
<evidence type="ECO:0000256" key="1">
    <source>
        <dbReference type="ARBA" id="ARBA00022428"/>
    </source>
</evidence>
<feature type="domain" description="Thiamine pyrophosphate enzyme TPP-binding" evidence="8">
    <location>
        <begin position="436"/>
        <end position="550"/>
    </location>
</feature>
<dbReference type="GO" id="GO:0000287">
    <property type="term" value="F:magnesium ion binding"/>
    <property type="evidence" value="ECO:0007669"/>
    <property type="project" value="UniProtKB-UniRule"/>
</dbReference>
<comment type="cofactor">
    <cofactor evidence="7">
        <name>thiamine diphosphate</name>
        <dbReference type="ChEBI" id="CHEBI:58937"/>
    </cofactor>
    <text evidence="7">Binds 1 thiamine pyrophosphate per subunit.</text>
</comment>
<dbReference type="Pfam" id="PF02775">
    <property type="entry name" value="TPP_enzyme_C"/>
    <property type="match status" value="1"/>
</dbReference>
<organism evidence="11 12">
    <name type="scientific">Thermomicrobium roseum (strain ATCC 27502 / DSM 5159 / P-2)</name>
    <dbReference type="NCBI Taxonomy" id="309801"/>
    <lineage>
        <taxon>Bacteria</taxon>
        <taxon>Pseudomonadati</taxon>
        <taxon>Thermomicrobiota</taxon>
        <taxon>Thermomicrobia</taxon>
        <taxon>Thermomicrobiales</taxon>
        <taxon>Thermomicrobiaceae</taxon>
        <taxon>Thermomicrobium</taxon>
    </lineage>
</organism>
<evidence type="ECO:0000256" key="7">
    <source>
        <dbReference type="HAMAP-Rule" id="MF_01659"/>
    </source>
</evidence>
<dbReference type="UniPathway" id="UPA01057">
    <property type="reaction ID" value="UER00164"/>
</dbReference>
<comment type="similarity">
    <text evidence="7">Belongs to the TPP enzyme family. MenD subfamily.</text>
</comment>
<comment type="function">
    <text evidence="7">Catalyzes the thiamine diphosphate-dependent decarboxylation of 2-oxoglutarate and the subsequent addition of the resulting succinic semialdehyde-thiamine pyrophosphate anion to isochorismate to yield 2-succinyl-5-enolpyruvyl-6-hydroxy-3-cyclohexene-1-carboxylate (SEPHCHC).</text>
</comment>
<reference evidence="11 12" key="1">
    <citation type="journal article" date="2009" name="PLoS ONE">
        <title>Complete genome sequence of the aerobic CO-oxidizing thermophile Thermomicrobium roseum.</title>
        <authorList>
            <person name="Wu D."/>
            <person name="Raymond J."/>
            <person name="Wu M."/>
            <person name="Chatterji S."/>
            <person name="Ren Q."/>
            <person name="Graham J.E."/>
            <person name="Bryant D.A."/>
            <person name="Robb F."/>
            <person name="Colman A."/>
            <person name="Tallon L.J."/>
            <person name="Badger J.H."/>
            <person name="Madupu R."/>
            <person name="Ward N.L."/>
            <person name="Eisen J.A."/>
        </authorList>
    </citation>
    <scope>NUCLEOTIDE SEQUENCE [LARGE SCALE GENOMIC DNA]</scope>
    <source>
        <strain evidence="12">ATCC 27502 / DSM 5159 / P-2</strain>
        <plasmid evidence="11">unnamed</plasmid>
    </source>
</reference>
<dbReference type="OrthoDB" id="9791859at2"/>
<keyword evidence="6 7" id="KW-0464">Manganese</keyword>
<dbReference type="Pfam" id="PF16582">
    <property type="entry name" value="TPP_enzyme_M_2"/>
    <property type="match status" value="1"/>
</dbReference>
<keyword evidence="4 7" id="KW-0460">Magnesium</keyword>
<keyword evidence="11" id="KW-0614">Plasmid</keyword>
<keyword evidence="3 7" id="KW-0479">Metal-binding</keyword>
<dbReference type="RefSeq" id="WP_012642667.1">
    <property type="nucleotide sequence ID" value="NC_011961.1"/>
</dbReference>
<dbReference type="InterPro" id="IPR012001">
    <property type="entry name" value="Thiamin_PyroP_enz_TPP-bd_dom"/>
</dbReference>
<sequence>MEHRTALGATVTAFVTALADAGLRHACFAPGSRSTPLVLGLAREPRIRLWDHLDERSAGFFALGLARGLDEPVAVVTTSGTAAANLLPAVVEANLAQVPLVVLTADRPPELRDAGAPQTIDQLRLYGTHVKWFSELPPPDGTPLVQRAAASAARRAVALARAFPPGPVHLNLPYREPLVPHFGLSIAAPAGAVLSGTPQLDERELAEVAALLARRRRGVVLAGPQPDPALAPALVELASLLGYPILADPLSQLRAGPHPRDLVLDAYDAVLREPEALPALQPELVLRVGAIPTSKPLQLALEAWENTEQILLAAGNWPDPAHRASWVLQGALRPTVRALTRALALATPRPDTDWLARWRAVDRAARAALEAGLAELDEPFEGRVFRELAELLPDGAALVAGNSMPVRDLDAFFPSVPQRVRIFANRGANGIDGVTSTALGIAAARTGPTVLVTGDLSFYHDLTGLLAARRHRLRATIVLLHNDGGGIFSFLPQAHEVPEQFEFLFGTPHGLDFQHAAALFGLAYARPTDRSSVRDALAAALVADRTSIVELRSDRQRNVVLHQELWARARAAVRDALAAGTRR</sequence>
<accession>B9L397</accession>
<dbReference type="CDD" id="cd02009">
    <property type="entry name" value="TPP_SHCHC_synthase"/>
    <property type="match status" value="1"/>
</dbReference>
<evidence type="ECO:0000259" key="10">
    <source>
        <dbReference type="Pfam" id="PF16582"/>
    </source>
</evidence>
<comment type="pathway">
    <text evidence="7">Quinol/quinone metabolism; 1,4-dihydroxy-2-naphthoate biosynthesis; 1,4-dihydroxy-2-naphthoate from chorismate: step 2/7.</text>
</comment>
<name>B9L397_THERP</name>
<evidence type="ECO:0000256" key="2">
    <source>
        <dbReference type="ARBA" id="ARBA00022679"/>
    </source>
</evidence>
<keyword evidence="12" id="KW-1185">Reference proteome</keyword>
<dbReference type="PANTHER" id="PTHR42916">
    <property type="entry name" value="2-SUCCINYL-5-ENOLPYRUVYL-6-HYDROXY-3-CYCLOHEXENE-1-CARBOXYLATE SYNTHASE"/>
    <property type="match status" value="1"/>
</dbReference>
<evidence type="ECO:0000259" key="9">
    <source>
        <dbReference type="Pfam" id="PF02776"/>
    </source>
</evidence>
<dbReference type="Gene3D" id="3.40.50.970">
    <property type="match status" value="2"/>
</dbReference>
<proteinExistence type="inferred from homology"/>
<evidence type="ECO:0000313" key="11">
    <source>
        <dbReference type="EMBL" id="ACM06680.1"/>
    </source>
</evidence>
<keyword evidence="2 7" id="KW-0808">Transferase</keyword>
<gene>
    <name evidence="7 11" type="primary">menD</name>
    <name evidence="11" type="ordered locus">trd_A0261</name>
</gene>
<dbReference type="InterPro" id="IPR011766">
    <property type="entry name" value="TPP_enzyme_TPP-bd"/>
</dbReference>
<evidence type="ECO:0000256" key="6">
    <source>
        <dbReference type="ARBA" id="ARBA00023211"/>
    </source>
</evidence>
<dbReference type="Proteomes" id="UP000000447">
    <property type="component" value="Plasmid unnamed"/>
</dbReference>
<dbReference type="UniPathway" id="UPA00079"/>
<dbReference type="EMBL" id="CP001276">
    <property type="protein sequence ID" value="ACM06680.1"/>
    <property type="molecule type" value="Genomic_DNA"/>
</dbReference>
<dbReference type="InterPro" id="IPR004433">
    <property type="entry name" value="MenaQ_synth_MenD"/>
</dbReference>
<dbReference type="Pfam" id="PF02776">
    <property type="entry name" value="TPP_enzyme_N"/>
    <property type="match status" value="1"/>
</dbReference>
<dbReference type="Gene3D" id="3.40.50.1220">
    <property type="entry name" value="TPP-binding domain"/>
    <property type="match status" value="1"/>
</dbReference>
<comment type="subunit">
    <text evidence="7">Homodimer.</text>
</comment>
<dbReference type="SUPFAM" id="SSF52467">
    <property type="entry name" value="DHS-like NAD/FAD-binding domain"/>
    <property type="match status" value="1"/>
</dbReference>
<keyword evidence="5 7" id="KW-0786">Thiamine pyrophosphate</keyword>
<dbReference type="InterPro" id="IPR029035">
    <property type="entry name" value="DHS-like_NAD/FAD-binding_dom"/>
</dbReference>
<feature type="domain" description="Thiamine pyrophosphate enzyme N-terminal TPP-binding" evidence="9">
    <location>
        <begin position="12"/>
        <end position="124"/>
    </location>
</feature>
<dbReference type="GO" id="GO:0009234">
    <property type="term" value="P:menaquinone biosynthetic process"/>
    <property type="evidence" value="ECO:0007669"/>
    <property type="project" value="UniProtKB-UniRule"/>
</dbReference>
<dbReference type="KEGG" id="tro:trd_A0261"/>
<comment type="pathway">
    <text evidence="7">Quinol/quinone metabolism; menaquinone biosynthesis.</text>
</comment>
<dbReference type="EC" id="2.2.1.9" evidence="7"/>
<dbReference type="InterPro" id="IPR032264">
    <property type="entry name" value="MenD_middle"/>
</dbReference>
<dbReference type="HAMAP" id="MF_01659">
    <property type="entry name" value="MenD"/>
    <property type="match status" value="1"/>
</dbReference>
<dbReference type="NCBIfam" id="TIGR00173">
    <property type="entry name" value="menD"/>
    <property type="match status" value="1"/>
</dbReference>
<dbReference type="AlphaFoldDB" id="B9L397"/>
<dbReference type="InterPro" id="IPR029061">
    <property type="entry name" value="THDP-binding"/>
</dbReference>
<dbReference type="GO" id="GO:0030976">
    <property type="term" value="F:thiamine pyrophosphate binding"/>
    <property type="evidence" value="ECO:0007669"/>
    <property type="project" value="UniProtKB-UniRule"/>
</dbReference>
<protein>
    <recommendedName>
        <fullName evidence="7">2-succinyl-5-enolpyruvyl-6-hydroxy-3-cyclohexene-1-carboxylate synthase</fullName>
        <shortName evidence="7">SEPHCHC synthase</shortName>
        <ecNumber evidence="7">2.2.1.9</ecNumber>
    </recommendedName>
    <alternativeName>
        <fullName evidence="7">Menaquinone biosynthesis protein MenD</fullName>
    </alternativeName>
</protein>
<dbReference type="PIRSF" id="PIRSF004983">
    <property type="entry name" value="MenD"/>
    <property type="match status" value="1"/>
</dbReference>
<dbReference type="eggNOG" id="COG1165">
    <property type="taxonomic scope" value="Bacteria"/>
</dbReference>
<evidence type="ECO:0000259" key="8">
    <source>
        <dbReference type="Pfam" id="PF02775"/>
    </source>
</evidence>
<geneLocation type="plasmid" evidence="12">
    <name>Tros</name>
</geneLocation>
<comment type="cofactor">
    <cofactor evidence="7">
        <name>Mg(2+)</name>
        <dbReference type="ChEBI" id="CHEBI:18420"/>
    </cofactor>
    <cofactor evidence="7">
        <name>Mn(2+)</name>
        <dbReference type="ChEBI" id="CHEBI:29035"/>
    </cofactor>
</comment>
<dbReference type="SUPFAM" id="SSF52518">
    <property type="entry name" value="Thiamin diphosphate-binding fold (THDP-binding)"/>
    <property type="match status" value="2"/>
</dbReference>
<evidence type="ECO:0000256" key="4">
    <source>
        <dbReference type="ARBA" id="ARBA00022842"/>
    </source>
</evidence>
<comment type="catalytic activity">
    <reaction evidence="7">
        <text>isochorismate + 2-oxoglutarate + H(+) = 5-enolpyruvoyl-6-hydroxy-2-succinyl-cyclohex-3-ene-1-carboxylate + CO2</text>
        <dbReference type="Rhea" id="RHEA:25593"/>
        <dbReference type="ChEBI" id="CHEBI:15378"/>
        <dbReference type="ChEBI" id="CHEBI:16526"/>
        <dbReference type="ChEBI" id="CHEBI:16810"/>
        <dbReference type="ChEBI" id="CHEBI:29780"/>
        <dbReference type="ChEBI" id="CHEBI:58818"/>
        <dbReference type="EC" id="2.2.1.9"/>
    </reaction>
</comment>
<dbReference type="HOGENOM" id="CLU_006051_3_0_0"/>
<dbReference type="CDD" id="cd07037">
    <property type="entry name" value="TPP_PYR_MenD"/>
    <property type="match status" value="1"/>
</dbReference>
<dbReference type="GO" id="GO:0070204">
    <property type="term" value="F:2-succinyl-5-enolpyruvyl-6-hydroxy-3-cyclohexene-1-carboxylic-acid synthase activity"/>
    <property type="evidence" value="ECO:0007669"/>
    <property type="project" value="UniProtKB-UniRule"/>
</dbReference>
<dbReference type="PANTHER" id="PTHR42916:SF1">
    <property type="entry name" value="PROTEIN PHYLLO, CHLOROPLASTIC"/>
    <property type="match status" value="1"/>
</dbReference>
<dbReference type="GO" id="GO:0030145">
    <property type="term" value="F:manganese ion binding"/>
    <property type="evidence" value="ECO:0007669"/>
    <property type="project" value="UniProtKB-UniRule"/>
</dbReference>